<dbReference type="PRINTS" id="PR00756">
    <property type="entry name" value="ALADIPTASE"/>
</dbReference>
<dbReference type="InterPro" id="IPR045357">
    <property type="entry name" value="Aminopeptidase_N-like_N"/>
</dbReference>
<dbReference type="GO" id="GO:0005615">
    <property type="term" value="C:extracellular space"/>
    <property type="evidence" value="ECO:0007669"/>
    <property type="project" value="TreeGrafter"/>
</dbReference>
<dbReference type="InterPro" id="IPR014782">
    <property type="entry name" value="Peptidase_M1_dom"/>
</dbReference>
<evidence type="ECO:0000256" key="5">
    <source>
        <dbReference type="ARBA" id="ARBA00015611"/>
    </source>
</evidence>
<comment type="similarity">
    <text evidence="3">Belongs to the peptidase M1 family.</text>
</comment>
<dbReference type="PROSITE" id="PS51257">
    <property type="entry name" value="PROKAR_LIPOPROTEIN"/>
    <property type="match status" value="1"/>
</dbReference>
<feature type="domain" description="Peptidase M1 membrane alanine aminopeptidase" evidence="12">
    <location>
        <begin position="273"/>
        <end position="451"/>
    </location>
</feature>
<evidence type="ECO:0000256" key="11">
    <source>
        <dbReference type="ARBA" id="ARBA00023049"/>
    </source>
</evidence>
<dbReference type="eggNOG" id="COG0308">
    <property type="taxonomic scope" value="Bacteria"/>
</dbReference>
<dbReference type="GO" id="GO:0042277">
    <property type="term" value="F:peptide binding"/>
    <property type="evidence" value="ECO:0007669"/>
    <property type="project" value="TreeGrafter"/>
</dbReference>
<dbReference type="GO" id="GO:0016020">
    <property type="term" value="C:membrane"/>
    <property type="evidence" value="ECO:0007669"/>
    <property type="project" value="TreeGrafter"/>
</dbReference>
<dbReference type="Pfam" id="PF01433">
    <property type="entry name" value="Peptidase_M1"/>
    <property type="match status" value="1"/>
</dbReference>
<evidence type="ECO:0000256" key="9">
    <source>
        <dbReference type="ARBA" id="ARBA00022801"/>
    </source>
</evidence>
<dbReference type="InterPro" id="IPR027268">
    <property type="entry name" value="Peptidase_M4/M1_CTD_sf"/>
</dbReference>
<evidence type="ECO:0000256" key="1">
    <source>
        <dbReference type="ARBA" id="ARBA00000098"/>
    </source>
</evidence>
<dbReference type="GO" id="GO:0006508">
    <property type="term" value="P:proteolysis"/>
    <property type="evidence" value="ECO:0007669"/>
    <property type="project" value="UniProtKB-KW"/>
</dbReference>
<organism evidence="14 15">
    <name type="scientific">Chondromyces apiculatus DSM 436</name>
    <dbReference type="NCBI Taxonomy" id="1192034"/>
    <lineage>
        <taxon>Bacteria</taxon>
        <taxon>Pseudomonadati</taxon>
        <taxon>Myxococcota</taxon>
        <taxon>Polyangia</taxon>
        <taxon>Polyangiales</taxon>
        <taxon>Polyangiaceae</taxon>
        <taxon>Chondromyces</taxon>
    </lineage>
</organism>
<comment type="catalytic activity">
    <reaction evidence="1">
        <text>Release of an N-terminal amino acid, Xaa-|-Yaa- from a peptide, amide or arylamide. Xaa is preferably Ala, but may be most amino acids including Pro (slow action). When a terminal hydrophobic residue is followed by a prolyl residue, the two may be released as an intact Xaa-Pro dipeptide.</text>
        <dbReference type="EC" id="3.4.11.2"/>
    </reaction>
</comment>
<evidence type="ECO:0000259" key="13">
    <source>
        <dbReference type="Pfam" id="PF17900"/>
    </source>
</evidence>
<dbReference type="Gene3D" id="2.60.40.1730">
    <property type="entry name" value="tricorn interacting facor f3 domain"/>
    <property type="match status" value="1"/>
</dbReference>
<evidence type="ECO:0000256" key="8">
    <source>
        <dbReference type="ARBA" id="ARBA00022723"/>
    </source>
</evidence>
<keyword evidence="10" id="KW-0862">Zinc</keyword>
<evidence type="ECO:0000256" key="6">
    <source>
        <dbReference type="ARBA" id="ARBA00022438"/>
    </source>
</evidence>
<dbReference type="GO" id="GO:0005737">
    <property type="term" value="C:cytoplasm"/>
    <property type="evidence" value="ECO:0007669"/>
    <property type="project" value="TreeGrafter"/>
</dbReference>
<evidence type="ECO:0000313" key="14">
    <source>
        <dbReference type="EMBL" id="EYF07550.1"/>
    </source>
</evidence>
<dbReference type="EC" id="3.4.11.2" evidence="4"/>
<evidence type="ECO:0000256" key="3">
    <source>
        <dbReference type="ARBA" id="ARBA00010136"/>
    </source>
</evidence>
<reference evidence="14 15" key="1">
    <citation type="submission" date="2013-05" db="EMBL/GenBank/DDBJ databases">
        <title>Genome assembly of Chondromyces apiculatus DSM 436.</title>
        <authorList>
            <person name="Sharma G."/>
            <person name="Khatri I."/>
            <person name="Kaur C."/>
            <person name="Mayilraj S."/>
            <person name="Subramanian S."/>
        </authorList>
    </citation>
    <scope>NUCLEOTIDE SEQUENCE [LARGE SCALE GENOMIC DNA]</scope>
    <source>
        <strain evidence="14 15">DSM 436</strain>
    </source>
</reference>
<comment type="cofactor">
    <cofactor evidence="2">
        <name>Zn(2+)</name>
        <dbReference type="ChEBI" id="CHEBI:29105"/>
    </cofactor>
</comment>
<dbReference type="Proteomes" id="UP000019678">
    <property type="component" value="Unassembled WGS sequence"/>
</dbReference>
<sequence length="842" mass="90686">MKSVASPLRIGVFLLAGLLVASLGGGCSPEDLPPEPPVEEPPLPLVRTEVDVQRYELSGAYDWERGRLLATVRITLSPLTDGANEIALDSAVSQVNAVRIAGGGALPFVEEGAQAQLVVDLSTVPGFARGTEVTLEIDYEAAPGDSLIAVSDRKGDPLPSRVVFTSSEPLGAERWMPCHNEPFDRAYFSIDMHVEEGEMLISNGALVTDEAGEGSRRMAYETAYTLPTYLMAFAVGAFEVESTMHGDLPVSIWHRPGLEGSYDAALAEVVGIMERFEALLGPYPFEKYAMVHLPALPTSGMENASISFQLEGVGAEPLGGDLLLTAHELAHQWFGDLVTVERWDDLWIKEGMATLLAPEGVRGHMDGAGPLTLNGNDTWADAGYAIHDTSRAPEDNYNSGPYERAAWLLTQMRTLLGEDAFWSTLRGVLTEHREGAIGTEAFLQAFEEGLGPEASARVRQAIDAVGVPTLEMRPSASGGFTLTLHDPDGALVAPFELAWVAEDGAMRTDTLAKEVPFEVTPPQNGDFLILDPRDSHPLWDLFLADDVSWEVYQGTLLPFLVPTTPAARARFLDGAAPHQEEALYTVLPTIPPQDVQAFVEDLPAEWTRALATRALCGIATDPNLDPATAAAWASVAEAMVLVPPAPVAADLFQNGGHARCSMIDPEATFAADWEMLETGLPDGEIPYMRLVFLSAFRTPAPVELGTWSNVARHASSMRTRWVAARQLRTRVPSLDPAEVPDWRAFFTALLVETDDTSVLNEAIRGVAGTMAPTSAENAEALAGLGSVLRSPWTRLVHWRAVCTAHTLVQGDSAAWSTFTESLAGVSLHPAAAEFLEDPSLCP</sequence>
<keyword evidence="6 14" id="KW-0031">Aminopeptidase</keyword>
<dbReference type="PANTHER" id="PTHR11533:SF174">
    <property type="entry name" value="PUROMYCIN-SENSITIVE AMINOPEPTIDASE-RELATED"/>
    <property type="match status" value="1"/>
</dbReference>
<dbReference type="InterPro" id="IPR001930">
    <property type="entry name" value="Peptidase_M1"/>
</dbReference>
<gene>
    <name evidence="14" type="ORF">CAP_8673</name>
</gene>
<dbReference type="EMBL" id="ASRX01000009">
    <property type="protein sequence ID" value="EYF07550.1"/>
    <property type="molecule type" value="Genomic_DNA"/>
</dbReference>
<comment type="caution">
    <text evidence="14">The sequence shown here is derived from an EMBL/GenBank/DDBJ whole genome shotgun (WGS) entry which is preliminary data.</text>
</comment>
<keyword evidence="15" id="KW-1185">Reference proteome</keyword>
<dbReference type="AlphaFoldDB" id="A0A017TFH9"/>
<keyword evidence="11" id="KW-0482">Metalloprotease</keyword>
<evidence type="ECO:0000259" key="12">
    <source>
        <dbReference type="Pfam" id="PF01433"/>
    </source>
</evidence>
<dbReference type="InterPro" id="IPR042097">
    <property type="entry name" value="Aminopeptidase_N-like_N_sf"/>
</dbReference>
<dbReference type="GO" id="GO:0070006">
    <property type="term" value="F:metalloaminopeptidase activity"/>
    <property type="evidence" value="ECO:0007669"/>
    <property type="project" value="TreeGrafter"/>
</dbReference>
<dbReference type="OrthoDB" id="9816201at2"/>
<feature type="domain" description="Aminopeptidase N-like N-terminal" evidence="13">
    <location>
        <begin position="55"/>
        <end position="230"/>
    </location>
</feature>
<keyword evidence="8" id="KW-0479">Metal-binding</keyword>
<dbReference type="Gene3D" id="1.10.390.10">
    <property type="entry name" value="Neutral Protease Domain 2"/>
    <property type="match status" value="1"/>
</dbReference>
<evidence type="ECO:0000256" key="2">
    <source>
        <dbReference type="ARBA" id="ARBA00001947"/>
    </source>
</evidence>
<dbReference type="SUPFAM" id="SSF63737">
    <property type="entry name" value="Leukotriene A4 hydrolase N-terminal domain"/>
    <property type="match status" value="1"/>
</dbReference>
<name>A0A017TFH9_9BACT</name>
<dbReference type="STRING" id="1192034.CAP_8673"/>
<evidence type="ECO:0000256" key="7">
    <source>
        <dbReference type="ARBA" id="ARBA00022670"/>
    </source>
</evidence>
<evidence type="ECO:0000256" key="10">
    <source>
        <dbReference type="ARBA" id="ARBA00022833"/>
    </source>
</evidence>
<keyword evidence="7" id="KW-0645">Protease</keyword>
<accession>A0A017TFH9</accession>
<dbReference type="InterPro" id="IPR050344">
    <property type="entry name" value="Peptidase_M1_aminopeptidases"/>
</dbReference>
<dbReference type="GO" id="GO:0008270">
    <property type="term" value="F:zinc ion binding"/>
    <property type="evidence" value="ECO:0007669"/>
    <property type="project" value="InterPro"/>
</dbReference>
<evidence type="ECO:0000313" key="15">
    <source>
        <dbReference type="Proteomes" id="UP000019678"/>
    </source>
</evidence>
<keyword evidence="9" id="KW-0378">Hydrolase</keyword>
<dbReference type="GO" id="GO:0016285">
    <property type="term" value="F:alanyl aminopeptidase activity"/>
    <property type="evidence" value="ECO:0007669"/>
    <property type="project" value="UniProtKB-EC"/>
</dbReference>
<protein>
    <recommendedName>
        <fullName evidence="5">Aminopeptidase N</fullName>
        <ecNumber evidence="4">3.4.11.2</ecNumber>
    </recommendedName>
</protein>
<dbReference type="PANTHER" id="PTHR11533">
    <property type="entry name" value="PROTEASE M1 ZINC METALLOPROTEASE"/>
    <property type="match status" value="1"/>
</dbReference>
<dbReference type="GO" id="GO:0043171">
    <property type="term" value="P:peptide catabolic process"/>
    <property type="evidence" value="ECO:0007669"/>
    <property type="project" value="TreeGrafter"/>
</dbReference>
<dbReference type="Pfam" id="PF17900">
    <property type="entry name" value="Peptidase_M1_N"/>
    <property type="match status" value="1"/>
</dbReference>
<dbReference type="SUPFAM" id="SSF55486">
    <property type="entry name" value="Metalloproteases ('zincins'), catalytic domain"/>
    <property type="match status" value="1"/>
</dbReference>
<evidence type="ECO:0000256" key="4">
    <source>
        <dbReference type="ARBA" id="ARBA00012564"/>
    </source>
</evidence>
<proteinExistence type="inferred from homology"/>